<sequence length="334" mass="36463">MYGLSHTGMAPTSRFTSFFPLVIDSTTYGIYSVLFFQSVQVLCSRKRPNYEYHLGCMIVLFLLSTIHIALAYAWAFITDAADAAIYEVFSLKNPLPPLYGADDPFSVHRIAILIKIRYTLANALADGILIHRCYVIWGHNWRAVAFPIFTYVFTLIGGILGLLPLSGPPERAALGICVGTVFFTNVVAAALAAGRIWWITQRAAFFLGKRSRKKYLDLTAILIESGLIYPAALVVTIGCFLSPATPTVSVLICIAACYHIVGIAPTLIIVRVGLGLSTDDVDQCVSTITNGMEPSTPRTPHAVRRADTTVLELQFRDSGAVTTGEDSLDHTKLP</sequence>
<feature type="transmembrane region" description="Helical" evidence="1">
    <location>
        <begin position="218"/>
        <end position="243"/>
    </location>
</feature>
<protein>
    <submittedName>
        <fullName evidence="2">Uncharacterized protein</fullName>
    </submittedName>
</protein>
<organism evidence="2 3">
    <name type="scientific">Mycena maculata</name>
    <dbReference type="NCBI Taxonomy" id="230809"/>
    <lineage>
        <taxon>Eukaryota</taxon>
        <taxon>Fungi</taxon>
        <taxon>Dikarya</taxon>
        <taxon>Basidiomycota</taxon>
        <taxon>Agaricomycotina</taxon>
        <taxon>Agaricomycetes</taxon>
        <taxon>Agaricomycetidae</taxon>
        <taxon>Agaricales</taxon>
        <taxon>Marasmiineae</taxon>
        <taxon>Mycenaceae</taxon>
        <taxon>Mycena</taxon>
    </lineage>
</organism>
<comment type="caution">
    <text evidence="2">The sequence shown here is derived from an EMBL/GenBank/DDBJ whole genome shotgun (WGS) entry which is preliminary data.</text>
</comment>
<evidence type="ECO:0000313" key="2">
    <source>
        <dbReference type="EMBL" id="KAJ7780746.1"/>
    </source>
</evidence>
<feature type="transmembrane region" description="Helical" evidence="1">
    <location>
        <begin position="249"/>
        <end position="270"/>
    </location>
</feature>
<keyword evidence="1" id="KW-1133">Transmembrane helix</keyword>
<evidence type="ECO:0000313" key="3">
    <source>
        <dbReference type="Proteomes" id="UP001215280"/>
    </source>
</evidence>
<keyword evidence="1" id="KW-0472">Membrane</keyword>
<evidence type="ECO:0000256" key="1">
    <source>
        <dbReference type="SAM" id="Phobius"/>
    </source>
</evidence>
<keyword evidence="1" id="KW-0812">Transmembrane</keyword>
<feature type="transmembrane region" description="Helical" evidence="1">
    <location>
        <begin position="143"/>
        <end position="166"/>
    </location>
</feature>
<name>A0AAD7NYT8_9AGAR</name>
<proteinExistence type="predicted"/>
<keyword evidence="3" id="KW-1185">Reference proteome</keyword>
<feature type="transmembrane region" description="Helical" evidence="1">
    <location>
        <begin position="54"/>
        <end position="77"/>
    </location>
</feature>
<reference evidence="2" key="1">
    <citation type="submission" date="2023-03" db="EMBL/GenBank/DDBJ databases">
        <title>Massive genome expansion in bonnet fungi (Mycena s.s.) driven by repeated elements and novel gene families across ecological guilds.</title>
        <authorList>
            <consortium name="Lawrence Berkeley National Laboratory"/>
            <person name="Harder C.B."/>
            <person name="Miyauchi S."/>
            <person name="Viragh M."/>
            <person name="Kuo A."/>
            <person name="Thoen E."/>
            <person name="Andreopoulos B."/>
            <person name="Lu D."/>
            <person name="Skrede I."/>
            <person name="Drula E."/>
            <person name="Henrissat B."/>
            <person name="Morin E."/>
            <person name="Kohler A."/>
            <person name="Barry K."/>
            <person name="LaButti K."/>
            <person name="Morin E."/>
            <person name="Salamov A."/>
            <person name="Lipzen A."/>
            <person name="Mereny Z."/>
            <person name="Hegedus B."/>
            <person name="Baldrian P."/>
            <person name="Stursova M."/>
            <person name="Weitz H."/>
            <person name="Taylor A."/>
            <person name="Grigoriev I.V."/>
            <person name="Nagy L.G."/>
            <person name="Martin F."/>
            <person name="Kauserud H."/>
        </authorList>
    </citation>
    <scope>NUCLEOTIDE SEQUENCE</scope>
    <source>
        <strain evidence="2">CBHHK188m</strain>
    </source>
</reference>
<feature type="transmembrane region" description="Helical" evidence="1">
    <location>
        <begin position="18"/>
        <end position="42"/>
    </location>
</feature>
<dbReference type="AlphaFoldDB" id="A0AAD7NYT8"/>
<gene>
    <name evidence="2" type="ORF">DFH07DRAFT_439037</name>
</gene>
<dbReference type="EMBL" id="JARJLG010000005">
    <property type="protein sequence ID" value="KAJ7780746.1"/>
    <property type="molecule type" value="Genomic_DNA"/>
</dbReference>
<accession>A0AAD7NYT8</accession>
<feature type="transmembrane region" description="Helical" evidence="1">
    <location>
        <begin position="172"/>
        <end position="198"/>
    </location>
</feature>
<dbReference type="Proteomes" id="UP001215280">
    <property type="component" value="Unassembled WGS sequence"/>
</dbReference>